<dbReference type="GO" id="GO:0044773">
    <property type="term" value="P:mitotic DNA damage checkpoint signaling"/>
    <property type="evidence" value="ECO:0007669"/>
    <property type="project" value="TreeGrafter"/>
</dbReference>
<name>A0A1E4T213_9ASCO</name>
<dbReference type="PROSITE" id="PS50011">
    <property type="entry name" value="PROTEIN_KINASE_DOM"/>
    <property type="match status" value="1"/>
</dbReference>
<dbReference type="GO" id="GO:0005524">
    <property type="term" value="F:ATP binding"/>
    <property type="evidence" value="ECO:0007669"/>
    <property type="project" value="UniProtKB-UniRule"/>
</dbReference>
<feature type="compositionally biased region" description="Low complexity" evidence="4">
    <location>
        <begin position="1"/>
        <end position="12"/>
    </location>
</feature>
<dbReference type="GO" id="GO:0005634">
    <property type="term" value="C:nucleus"/>
    <property type="evidence" value="ECO:0007669"/>
    <property type="project" value="TreeGrafter"/>
</dbReference>
<dbReference type="InterPro" id="IPR017441">
    <property type="entry name" value="Protein_kinase_ATP_BS"/>
</dbReference>
<protein>
    <recommendedName>
        <fullName evidence="5">Protein kinase domain-containing protein</fullName>
    </recommendedName>
</protein>
<dbReference type="PANTHER" id="PTHR44167:SF30">
    <property type="entry name" value="PHOSPHORYLASE KINASE"/>
    <property type="match status" value="1"/>
</dbReference>
<feature type="compositionally biased region" description="Low complexity" evidence="4">
    <location>
        <begin position="634"/>
        <end position="657"/>
    </location>
</feature>
<dbReference type="PANTHER" id="PTHR44167">
    <property type="entry name" value="OVARIAN-SPECIFIC SERINE/THREONINE-PROTEIN KINASE LOK-RELATED"/>
    <property type="match status" value="1"/>
</dbReference>
<dbReference type="Gene3D" id="1.10.510.10">
    <property type="entry name" value="Transferase(Phosphotransferase) domain 1"/>
    <property type="match status" value="1"/>
</dbReference>
<gene>
    <name evidence="6" type="ORF">CANARDRAFT_7165</name>
</gene>
<proteinExistence type="predicted"/>
<evidence type="ECO:0000256" key="4">
    <source>
        <dbReference type="SAM" id="MobiDB-lite"/>
    </source>
</evidence>
<dbReference type="PROSITE" id="PS00107">
    <property type="entry name" value="PROTEIN_KINASE_ATP"/>
    <property type="match status" value="1"/>
</dbReference>
<feature type="region of interest" description="Disordered" evidence="4">
    <location>
        <begin position="1"/>
        <end position="107"/>
    </location>
</feature>
<feature type="domain" description="Protein kinase" evidence="5">
    <location>
        <begin position="245"/>
        <end position="549"/>
    </location>
</feature>
<sequence>MTVSATATTTDVSDSKKKGFLNKIKDKTHIHHHSDHHREPVSKGSHKPKDEIAPPTSRKVSRTSSFMKHLKPSSSPTVAAERPKVSKSDSSIVQSSRSSTGQSSANINIPVPTQKVAKSHTVSGHHISDANKNMIDVLGVSGNVIASPREPPPPKQALEKAATGLPSIDDYKPNKKSTKLEYNPYGMNTASQNFIAQSKRSLFTFDPTDDESNILPYPVEMPNDHLPDGFKQEHQHLLDCYQFPKEETANLGTGASSSVKKVHLVGKPKELRALKKFVLFKGETAEEFYFRAAKEYIIHKNLSQGLHIVDCEAIVKVPHLQNITRGWGFILELCVTDLFSLISKPSWLKTPTTEKLCIFKQIAYGIKFMHECDIVHRDIKPENILLTADGIVKLTDFGVSDYGHVEPGNFASDIKLSTQLVGSPPYQPPEVQCMNGLITSKRTPYDPFRMDHWGLGIMLFTIFYGTVPFAESSKKTCAMFRDYEQSYQQYINNKNPQFRKGDTTKGPGIEFKFAKLFPDKHTARMAWRLADPNIATRYTLYELFNDPAFQAIEMCLNENDYGCNFYHHKDAKFDGKFQYGQIATPTPTAVARSRAGTLSRATTAHEVPKAKSMTAFLGNKPDLPKHAELTGETSNGSSSSNNYNDSLSPASSVSSSSGTPPIAEPTIQENEELELPEEQQQGFQDVPSLLDSTKTSAHNHTNGGSSPTHSELNGSKRPSTASMVTLDSLCTTDGVRPINLMNGTDFKVIPTDVIKKCGCCRIKTHHHFTAKAY</sequence>
<dbReference type="OrthoDB" id="4062651at2759"/>
<dbReference type="SMART" id="SM00220">
    <property type="entry name" value="S_TKc"/>
    <property type="match status" value="1"/>
</dbReference>
<feature type="region of interest" description="Disordered" evidence="4">
    <location>
        <begin position="690"/>
        <end position="719"/>
    </location>
</feature>
<feature type="compositionally biased region" description="Basic and acidic residues" evidence="4">
    <location>
        <begin position="36"/>
        <end position="52"/>
    </location>
</feature>
<feature type="compositionally biased region" description="Polar residues" evidence="4">
    <location>
        <begin position="62"/>
        <end position="77"/>
    </location>
</feature>
<evidence type="ECO:0000256" key="1">
    <source>
        <dbReference type="ARBA" id="ARBA00022741"/>
    </source>
</evidence>
<dbReference type="GO" id="GO:0030447">
    <property type="term" value="P:filamentous growth"/>
    <property type="evidence" value="ECO:0007669"/>
    <property type="project" value="UniProtKB-ARBA"/>
</dbReference>
<evidence type="ECO:0000256" key="3">
    <source>
        <dbReference type="PROSITE-ProRule" id="PRU10141"/>
    </source>
</evidence>
<feature type="region of interest" description="Disordered" evidence="4">
    <location>
        <begin position="588"/>
        <end position="664"/>
    </location>
</feature>
<evidence type="ECO:0000313" key="7">
    <source>
        <dbReference type="Proteomes" id="UP000094801"/>
    </source>
</evidence>
<dbReference type="AlphaFoldDB" id="A0A1E4T213"/>
<keyword evidence="2 3" id="KW-0067">ATP-binding</keyword>
<evidence type="ECO:0000256" key="2">
    <source>
        <dbReference type="ARBA" id="ARBA00022840"/>
    </source>
</evidence>
<dbReference type="Proteomes" id="UP000094801">
    <property type="component" value="Unassembled WGS sequence"/>
</dbReference>
<dbReference type="PROSITE" id="PS00108">
    <property type="entry name" value="PROTEIN_KINASE_ST"/>
    <property type="match status" value="1"/>
</dbReference>
<feature type="compositionally biased region" description="Basic and acidic residues" evidence="4">
    <location>
        <begin position="13"/>
        <end position="27"/>
    </location>
</feature>
<accession>A0A1E4T213</accession>
<dbReference type="GO" id="GO:0004674">
    <property type="term" value="F:protein serine/threonine kinase activity"/>
    <property type="evidence" value="ECO:0007669"/>
    <property type="project" value="TreeGrafter"/>
</dbReference>
<reference evidence="7" key="1">
    <citation type="submission" date="2016-04" db="EMBL/GenBank/DDBJ databases">
        <title>Comparative genomics of biotechnologically important yeasts.</title>
        <authorList>
            <consortium name="DOE Joint Genome Institute"/>
            <person name="Riley R."/>
            <person name="Haridas S."/>
            <person name="Wolfe K.H."/>
            <person name="Lopes M.R."/>
            <person name="Hittinger C.T."/>
            <person name="Goker M."/>
            <person name="Salamov A."/>
            <person name="Wisecaver J."/>
            <person name="Long T.M."/>
            <person name="Aerts A.L."/>
            <person name="Barry K."/>
            <person name="Choi C."/>
            <person name="Clum A."/>
            <person name="Coughlan A.Y."/>
            <person name="Deshpande S."/>
            <person name="Douglass A.P."/>
            <person name="Hanson S.J."/>
            <person name="Klenk H.-P."/>
            <person name="Labutti K."/>
            <person name="Lapidus A."/>
            <person name="Lindquist E."/>
            <person name="Lipzen A."/>
            <person name="Meier-Kolthoff J.P."/>
            <person name="Ohm R.A."/>
            <person name="Otillar R.P."/>
            <person name="Pangilinan J."/>
            <person name="Peng Y."/>
            <person name="Rokas A."/>
            <person name="Rosa C.A."/>
            <person name="Scheuner C."/>
            <person name="Sibirny A.A."/>
            <person name="Slot J.C."/>
            <person name="Stielow J.B."/>
            <person name="Sun H."/>
            <person name="Kurtzman C.P."/>
            <person name="Blackwell M."/>
            <person name="Grigoriev I.V."/>
            <person name="Jeffries T.W."/>
        </authorList>
    </citation>
    <scope>NUCLEOTIDE SEQUENCE [LARGE SCALE GENOMIC DNA]</scope>
    <source>
        <strain evidence="7">NRRL YB-2248</strain>
    </source>
</reference>
<dbReference type="EMBL" id="KV453851">
    <property type="protein sequence ID" value="ODV85795.1"/>
    <property type="molecule type" value="Genomic_DNA"/>
</dbReference>
<evidence type="ECO:0000259" key="5">
    <source>
        <dbReference type="PROSITE" id="PS50011"/>
    </source>
</evidence>
<dbReference type="InterPro" id="IPR008271">
    <property type="entry name" value="Ser/Thr_kinase_AS"/>
</dbReference>
<keyword evidence="1 3" id="KW-0547">Nucleotide-binding</keyword>
<organism evidence="6 7">
    <name type="scientific">[Candida] arabinofermentans NRRL YB-2248</name>
    <dbReference type="NCBI Taxonomy" id="983967"/>
    <lineage>
        <taxon>Eukaryota</taxon>
        <taxon>Fungi</taxon>
        <taxon>Dikarya</taxon>
        <taxon>Ascomycota</taxon>
        <taxon>Saccharomycotina</taxon>
        <taxon>Pichiomycetes</taxon>
        <taxon>Pichiales</taxon>
        <taxon>Pichiaceae</taxon>
        <taxon>Ogataea</taxon>
        <taxon>Ogataea/Candida clade</taxon>
    </lineage>
</organism>
<keyword evidence="7" id="KW-1185">Reference proteome</keyword>
<dbReference type="InterPro" id="IPR000719">
    <property type="entry name" value="Prot_kinase_dom"/>
</dbReference>
<dbReference type="InterPro" id="IPR011009">
    <property type="entry name" value="Kinase-like_dom_sf"/>
</dbReference>
<feature type="binding site" evidence="3">
    <location>
        <position position="275"/>
    </location>
    <ligand>
        <name>ATP</name>
        <dbReference type="ChEBI" id="CHEBI:30616"/>
    </ligand>
</feature>
<dbReference type="STRING" id="983967.A0A1E4T213"/>
<feature type="compositionally biased region" description="Low complexity" evidence="4">
    <location>
        <begin position="88"/>
        <end position="104"/>
    </location>
</feature>
<dbReference type="SUPFAM" id="SSF56112">
    <property type="entry name" value="Protein kinase-like (PK-like)"/>
    <property type="match status" value="1"/>
</dbReference>
<evidence type="ECO:0000313" key="6">
    <source>
        <dbReference type="EMBL" id="ODV85795.1"/>
    </source>
</evidence>
<dbReference type="Pfam" id="PF00069">
    <property type="entry name" value="Pkinase"/>
    <property type="match status" value="1"/>
</dbReference>